<protein>
    <submittedName>
        <fullName evidence="2">Carbohydrate ABC transporter substrate-binding protein, CUT1 family</fullName>
    </submittedName>
</protein>
<evidence type="ECO:0000313" key="2">
    <source>
        <dbReference type="EMBL" id="SIR23814.1"/>
    </source>
</evidence>
<dbReference type="PANTHER" id="PTHR43649">
    <property type="entry name" value="ARABINOSE-BINDING PROTEIN-RELATED"/>
    <property type="match status" value="1"/>
</dbReference>
<dbReference type="PANTHER" id="PTHR43649:SF14">
    <property type="entry name" value="BLR3389 PROTEIN"/>
    <property type="match status" value="1"/>
</dbReference>
<proteinExistence type="predicted"/>
<feature type="chain" id="PRO_5013247024" evidence="1">
    <location>
        <begin position="26"/>
        <end position="427"/>
    </location>
</feature>
<dbReference type="SUPFAM" id="SSF53850">
    <property type="entry name" value="Periplasmic binding protein-like II"/>
    <property type="match status" value="1"/>
</dbReference>
<dbReference type="InterPro" id="IPR006059">
    <property type="entry name" value="SBP"/>
</dbReference>
<keyword evidence="3" id="KW-1185">Reference proteome</keyword>
<dbReference type="Gene3D" id="3.40.190.10">
    <property type="entry name" value="Periplasmic binding protein-like II"/>
    <property type="match status" value="2"/>
</dbReference>
<dbReference type="AlphaFoldDB" id="A0A1N6ZAG3"/>
<dbReference type="OrthoDB" id="41208at2"/>
<gene>
    <name evidence="2" type="ORF">SAMN05421834_11719</name>
</gene>
<dbReference type="Proteomes" id="UP000185669">
    <property type="component" value="Unassembled WGS sequence"/>
</dbReference>
<dbReference type="RefSeq" id="WP_084566182.1">
    <property type="nucleotide sequence ID" value="NZ_FTNC01000017.1"/>
</dbReference>
<evidence type="ECO:0000313" key="3">
    <source>
        <dbReference type="Proteomes" id="UP000185669"/>
    </source>
</evidence>
<sequence>MKKSLSLVVTVSMFLVILLSVSAIAQEEIVLWDITTEAESELPVIQDAIARFEADNPEYTIRHVPTSNDDYKTKLQVAMGANNEPDIFMSWGGGPLKEYVDAGKVMDMTKALKQDDWIERFVPAGLEIARFDGNYYAVPITGMRAVLMFYRTDIFEEVGVEIPETYEDFKDVIVQLKDAGYIPLSLANKNRWTGSMYYMYLVDRIGGKEAFLNAANRNGGSFASEAFVRAGEVIQELVDLGAFPPGVNGLDEDQGQSRQLLYADRAAMYLMGDWAYGLIKNENPAMLENFSFFRFPVFEDGKGDPSNLVGSPGGNMYSVAKSSEHQEAAIEFLKYLSDETAAKQLVDLGNLAPFRGVEEYLDDPFMIDIYNALNNANYVQLYYDQYLPPQIAQAHLDTIQGLFGKTMTPEEAAQMVEEEAQKYFNEQ</sequence>
<dbReference type="Pfam" id="PF01547">
    <property type="entry name" value="SBP_bac_1"/>
    <property type="match status" value="1"/>
</dbReference>
<dbReference type="STRING" id="56779.SAMN05421834_11719"/>
<organism evidence="2 3">
    <name type="scientific">Halanaerobium kushneri</name>
    <dbReference type="NCBI Taxonomy" id="56779"/>
    <lineage>
        <taxon>Bacteria</taxon>
        <taxon>Bacillati</taxon>
        <taxon>Bacillota</taxon>
        <taxon>Clostridia</taxon>
        <taxon>Halanaerobiales</taxon>
        <taxon>Halanaerobiaceae</taxon>
        <taxon>Halanaerobium</taxon>
    </lineage>
</organism>
<dbReference type="EMBL" id="FTNC01000017">
    <property type="protein sequence ID" value="SIR23814.1"/>
    <property type="molecule type" value="Genomic_DNA"/>
</dbReference>
<evidence type="ECO:0000256" key="1">
    <source>
        <dbReference type="SAM" id="SignalP"/>
    </source>
</evidence>
<feature type="signal peptide" evidence="1">
    <location>
        <begin position="1"/>
        <end position="25"/>
    </location>
</feature>
<name>A0A1N6ZAG3_9FIRM</name>
<reference evidence="3" key="1">
    <citation type="submission" date="2017-01" db="EMBL/GenBank/DDBJ databases">
        <authorList>
            <person name="Varghese N."/>
            <person name="Submissions S."/>
        </authorList>
    </citation>
    <scope>NUCLEOTIDE SEQUENCE [LARGE SCALE GENOMIC DNA]</scope>
    <source>
        <strain evidence="3">ATCC 700103</strain>
    </source>
</reference>
<accession>A0A1N6ZAG3</accession>
<dbReference type="InterPro" id="IPR050490">
    <property type="entry name" value="Bact_solute-bd_prot1"/>
</dbReference>
<keyword evidence="1" id="KW-0732">Signal</keyword>